<name>A0A9D2LYT5_9FIRM</name>
<evidence type="ECO:0000313" key="2">
    <source>
        <dbReference type="Proteomes" id="UP000824214"/>
    </source>
</evidence>
<dbReference type="Proteomes" id="UP000824214">
    <property type="component" value="Unassembled WGS sequence"/>
</dbReference>
<comment type="caution">
    <text evidence="1">The sequence shown here is derived from an EMBL/GenBank/DDBJ whole genome shotgun (WGS) entry which is preliminary data.</text>
</comment>
<protein>
    <submittedName>
        <fullName evidence="1">Stage III sporulation protein AB</fullName>
    </submittedName>
</protein>
<reference evidence="1" key="2">
    <citation type="submission" date="2021-04" db="EMBL/GenBank/DDBJ databases">
        <authorList>
            <person name="Gilroy R."/>
        </authorList>
    </citation>
    <scope>NUCLEOTIDE SEQUENCE</scope>
    <source>
        <strain evidence="1">ChiBcolR8-3208</strain>
    </source>
</reference>
<dbReference type="AlphaFoldDB" id="A0A9D2LYT5"/>
<accession>A0A9D2LYT5</accession>
<dbReference type="InterPro" id="IPR014198">
    <property type="entry name" value="Spore_III_AB"/>
</dbReference>
<dbReference type="EMBL" id="DWXZ01000137">
    <property type="protein sequence ID" value="HJB37723.1"/>
    <property type="molecule type" value="Genomic_DNA"/>
</dbReference>
<reference evidence="1" key="1">
    <citation type="journal article" date="2021" name="PeerJ">
        <title>Extensive microbial diversity within the chicken gut microbiome revealed by metagenomics and culture.</title>
        <authorList>
            <person name="Gilroy R."/>
            <person name="Ravi A."/>
            <person name="Getino M."/>
            <person name="Pursley I."/>
            <person name="Horton D.L."/>
            <person name="Alikhan N.F."/>
            <person name="Baker D."/>
            <person name="Gharbi K."/>
            <person name="Hall N."/>
            <person name="Watson M."/>
            <person name="Adriaenssens E.M."/>
            <person name="Foster-Nyarko E."/>
            <person name="Jarju S."/>
            <person name="Secka A."/>
            <person name="Antonio M."/>
            <person name="Oren A."/>
            <person name="Chaudhuri R.R."/>
            <person name="La Ragione R."/>
            <person name="Hildebrand F."/>
            <person name="Pallen M.J."/>
        </authorList>
    </citation>
    <scope>NUCLEOTIDE SEQUENCE</scope>
    <source>
        <strain evidence="1">ChiBcolR8-3208</strain>
    </source>
</reference>
<dbReference type="Pfam" id="PF09548">
    <property type="entry name" value="Spore_III_AB"/>
    <property type="match status" value="1"/>
</dbReference>
<organism evidence="1 2">
    <name type="scientific">Candidatus Acutalibacter ornithocaccae</name>
    <dbReference type="NCBI Taxonomy" id="2838416"/>
    <lineage>
        <taxon>Bacteria</taxon>
        <taxon>Bacillati</taxon>
        <taxon>Bacillota</taxon>
        <taxon>Clostridia</taxon>
        <taxon>Eubacteriales</taxon>
        <taxon>Acutalibacteraceae</taxon>
        <taxon>Acutalibacter</taxon>
    </lineage>
</organism>
<gene>
    <name evidence="1" type="ORF">H9942_06605</name>
</gene>
<evidence type="ECO:0000313" key="1">
    <source>
        <dbReference type="EMBL" id="HJB37723.1"/>
    </source>
</evidence>
<proteinExistence type="predicted"/>
<sequence>MKLLGAVLLVASGLLAGLAGAARLKRRARLLLDLKTLLQAFQTGIRYAAESLAGLVLENQASRFCRLAERDSQFLSDPAGALERAGRALLQEPGDVELYLGFVRGLGVSDTQGQLEHIALYRALLEPRLEQARADAAQKSRVLVALGLFGGITLSLLLL</sequence>